<keyword evidence="3 23" id="KW-0436">Ligase</keyword>
<dbReference type="PROSITE" id="PS50160">
    <property type="entry name" value="DNA_LIGASE_A3"/>
    <property type="match status" value="1"/>
</dbReference>
<sequence length="852" mass="94113">MSLAEYRRKRQFSGTREPEPGKRLPQGKRAIFIVQLHHASRRHYDFRLQIGDALKSWAVPKGPSYDPTVKRMAVEVEDHPVDYAGFEGEIPKGHYGGGHVAQFDHGVWSTEHDPEAQLAKGHLHFELFGDKLKGGWHLVRSGKAARQPQWLLFKDRDEYAGTLEADDLLADVTPPPEEDAKRAGRGKAVRKSRTGVPVLAGTKKRDWAKRAAKLPGARKAAAPTEFFAPQLARLGDAPPQGEQWLHEIKWDGYRIVATVAKGKARLWSRNALDWTAKVPEITAAIEALGLQSAALDGELIAGTGKRADFNLLQATLSGEKMGSLSYALFDLLHIDGIDIADAPLVERKALLQDVLGDGTRHLSYSSHAVGDGEEAFALASQQDFEGIISKRADRPYHPGRGDDWRKTKALHGDEYAVVGYTAPKGSRSGFGSLLLATPDREHGWRYVGRVGSGFSDELLKQLTRRIGRAGRKEPTVFVPENDTDLRSAQWFDPRFVVEVNFRGVGGQGLLRQPSLKAVRDDKSVDDLRDSDSGSRGATKANAATTRGKATKKTAPRLNKPIARTPPKLSSPTKVLYPDDGYTKLDVANYYTAVMDHLLPEIAGRPLSIIRCPSGTANACFFQKHHTPGMELVRFVRLKEETGNNANYLVVDDAAALMELVQFNALEFHPWGAHADDPDRADRVVFDLDPGPDVPFAEVKRAALDVRRRLDEIGLESFLRTTGGKGLHVVVPLAPVDEWTLVKRFAQSFAEVMAQSEPDRFLSVASKRLRNKRIYVDYLRNGRGATAVASYSLRARPGAPVAMPLAWNELGALKRGDAFTLADVPERLKRRRKDPWAGMTKLRQNLASFAGAE</sequence>
<dbReference type="NCBIfam" id="TIGR02779">
    <property type="entry name" value="NHEJ_ligase_lig"/>
    <property type="match status" value="1"/>
</dbReference>
<dbReference type="SUPFAM" id="SSF50249">
    <property type="entry name" value="Nucleic acid-binding proteins"/>
    <property type="match status" value="1"/>
</dbReference>
<dbReference type="InterPro" id="IPR014146">
    <property type="entry name" value="LigD_ligase_dom"/>
</dbReference>
<dbReference type="NCBIfam" id="TIGR02778">
    <property type="entry name" value="ligD_pol"/>
    <property type="match status" value="1"/>
</dbReference>
<evidence type="ECO:0000256" key="15">
    <source>
        <dbReference type="ARBA" id="ARBA00023172"/>
    </source>
</evidence>
<gene>
    <name evidence="23" type="primary">ligD</name>
    <name evidence="23" type="ORF">GCM10025759_18360</name>
</gene>
<dbReference type="Gene3D" id="2.40.50.140">
    <property type="entry name" value="Nucleic acid-binding proteins"/>
    <property type="match status" value="1"/>
</dbReference>
<dbReference type="CDD" id="cd07971">
    <property type="entry name" value="OBF_DNA_ligase_LigD"/>
    <property type="match status" value="1"/>
</dbReference>
<feature type="compositionally biased region" description="Basic residues" evidence="21">
    <location>
        <begin position="183"/>
        <end position="192"/>
    </location>
</feature>
<dbReference type="PANTHER" id="PTHR42705:SF2">
    <property type="entry name" value="BIFUNCTIONAL NON-HOMOLOGOUS END JOINING PROTEIN LIGD"/>
    <property type="match status" value="1"/>
</dbReference>
<keyword evidence="16" id="KW-0234">DNA repair</keyword>
<keyword evidence="12" id="KW-0067">ATP-binding</keyword>
<dbReference type="NCBIfam" id="TIGR02776">
    <property type="entry name" value="NHEJ_ligase_prk"/>
    <property type="match status" value="1"/>
</dbReference>
<evidence type="ECO:0000259" key="22">
    <source>
        <dbReference type="PROSITE" id="PS50160"/>
    </source>
</evidence>
<accession>A0ABP9LFR8</accession>
<evidence type="ECO:0000256" key="19">
    <source>
        <dbReference type="ARBA" id="ARBA00029943"/>
    </source>
</evidence>
<dbReference type="NCBIfam" id="NF004628">
    <property type="entry name" value="PRK05972.1"/>
    <property type="match status" value="1"/>
</dbReference>
<dbReference type="EMBL" id="BAABKY010000002">
    <property type="protein sequence ID" value="GAA5075138.1"/>
    <property type="molecule type" value="Genomic_DNA"/>
</dbReference>
<feature type="region of interest" description="Disordered" evidence="21">
    <location>
        <begin position="520"/>
        <end position="574"/>
    </location>
</feature>
<evidence type="ECO:0000256" key="4">
    <source>
        <dbReference type="ARBA" id="ARBA00022679"/>
    </source>
</evidence>
<evidence type="ECO:0000256" key="14">
    <source>
        <dbReference type="ARBA" id="ARBA00023125"/>
    </source>
</evidence>
<dbReference type="InterPro" id="IPR014144">
    <property type="entry name" value="LigD_PE_domain"/>
</dbReference>
<dbReference type="GO" id="GO:0016874">
    <property type="term" value="F:ligase activity"/>
    <property type="evidence" value="ECO:0007669"/>
    <property type="project" value="UniProtKB-KW"/>
</dbReference>
<dbReference type="InterPro" id="IPR012340">
    <property type="entry name" value="NA-bd_OB-fold"/>
</dbReference>
<comment type="catalytic activity">
    <reaction evidence="20">
        <text>ATP + (deoxyribonucleotide)n-3'-hydroxyl + 5'-phospho-(deoxyribonucleotide)m = (deoxyribonucleotide)n+m + AMP + diphosphate.</text>
        <dbReference type="EC" id="6.5.1.1"/>
    </reaction>
</comment>
<dbReference type="Pfam" id="PF04679">
    <property type="entry name" value="DNA_ligase_A_C"/>
    <property type="match status" value="1"/>
</dbReference>
<keyword evidence="15" id="KW-0233">DNA recombination</keyword>
<dbReference type="SUPFAM" id="SSF56091">
    <property type="entry name" value="DNA ligase/mRNA capping enzyme, catalytic domain"/>
    <property type="match status" value="1"/>
</dbReference>
<dbReference type="InterPro" id="IPR052171">
    <property type="entry name" value="NHEJ_LigD"/>
</dbReference>
<dbReference type="CDD" id="cd04862">
    <property type="entry name" value="PaeLigD_Pol_like"/>
    <property type="match status" value="1"/>
</dbReference>
<feature type="region of interest" description="Disordered" evidence="21">
    <location>
        <begin position="170"/>
        <end position="192"/>
    </location>
</feature>
<dbReference type="PANTHER" id="PTHR42705">
    <property type="entry name" value="BIFUNCTIONAL NON-HOMOLOGOUS END JOINING PROTEIN LIGD"/>
    <property type="match status" value="1"/>
</dbReference>
<keyword evidence="4" id="KW-0808">Transferase</keyword>
<evidence type="ECO:0000256" key="8">
    <source>
        <dbReference type="ARBA" id="ARBA00022741"/>
    </source>
</evidence>
<organism evidence="23 24">
    <name type="scientific">Lysobacter panacisoli</name>
    <dbReference type="NCBI Taxonomy" id="1255263"/>
    <lineage>
        <taxon>Bacteria</taxon>
        <taxon>Pseudomonadati</taxon>
        <taxon>Pseudomonadota</taxon>
        <taxon>Gammaproteobacteria</taxon>
        <taxon>Lysobacterales</taxon>
        <taxon>Lysobacteraceae</taxon>
        <taxon>Lysobacter</taxon>
    </lineage>
</organism>
<dbReference type="EC" id="6.5.1.1" evidence="2"/>
<keyword evidence="13" id="KW-0239">DNA-directed DNA polymerase</keyword>
<evidence type="ECO:0000256" key="17">
    <source>
        <dbReference type="ARBA" id="ARBA00023211"/>
    </source>
</evidence>
<name>A0ABP9LFR8_9GAMM</name>
<dbReference type="Pfam" id="PF01068">
    <property type="entry name" value="DNA_ligase_A_M"/>
    <property type="match status" value="1"/>
</dbReference>
<dbReference type="Gene3D" id="3.90.920.10">
    <property type="entry name" value="DNA primase, PRIM domain"/>
    <property type="match status" value="1"/>
</dbReference>
<keyword evidence="17" id="KW-0464">Manganese</keyword>
<feature type="compositionally biased region" description="Low complexity" evidence="21">
    <location>
        <begin position="533"/>
        <end position="547"/>
    </location>
</feature>
<evidence type="ECO:0000256" key="12">
    <source>
        <dbReference type="ARBA" id="ARBA00022840"/>
    </source>
</evidence>
<evidence type="ECO:0000313" key="24">
    <source>
        <dbReference type="Proteomes" id="UP001501083"/>
    </source>
</evidence>
<comment type="cofactor">
    <cofactor evidence="1">
        <name>Mn(2+)</name>
        <dbReference type="ChEBI" id="CHEBI:29035"/>
    </cofactor>
</comment>
<keyword evidence="24" id="KW-1185">Reference proteome</keyword>
<dbReference type="RefSeq" id="WP_158985883.1">
    <property type="nucleotide sequence ID" value="NZ_BAABKY010000002.1"/>
</dbReference>
<evidence type="ECO:0000256" key="1">
    <source>
        <dbReference type="ARBA" id="ARBA00001936"/>
    </source>
</evidence>
<evidence type="ECO:0000256" key="6">
    <source>
        <dbReference type="ARBA" id="ARBA00022722"/>
    </source>
</evidence>
<keyword evidence="11" id="KW-0269">Exonuclease</keyword>
<keyword evidence="8" id="KW-0547">Nucleotide-binding</keyword>
<keyword evidence="6" id="KW-0540">Nuclease</keyword>
<feature type="compositionally biased region" description="Basic and acidic residues" evidence="21">
    <location>
        <begin position="520"/>
        <end position="532"/>
    </location>
</feature>
<reference evidence="24" key="1">
    <citation type="journal article" date="2019" name="Int. J. Syst. Evol. Microbiol.">
        <title>The Global Catalogue of Microorganisms (GCM) 10K type strain sequencing project: providing services to taxonomists for standard genome sequencing and annotation.</title>
        <authorList>
            <consortium name="The Broad Institute Genomics Platform"/>
            <consortium name="The Broad Institute Genome Sequencing Center for Infectious Disease"/>
            <person name="Wu L."/>
            <person name="Ma J."/>
        </authorList>
    </citation>
    <scope>NUCLEOTIDE SEQUENCE [LARGE SCALE GENOMIC DNA]</scope>
    <source>
        <strain evidence="24">JCM 19212</strain>
    </source>
</reference>
<dbReference type="Pfam" id="PF13298">
    <property type="entry name" value="LigD_N"/>
    <property type="match status" value="1"/>
</dbReference>
<evidence type="ECO:0000256" key="16">
    <source>
        <dbReference type="ARBA" id="ARBA00023204"/>
    </source>
</evidence>
<keyword evidence="18" id="KW-0511">Multifunctional enzyme</keyword>
<proteinExistence type="predicted"/>
<evidence type="ECO:0000256" key="7">
    <source>
        <dbReference type="ARBA" id="ARBA00022723"/>
    </source>
</evidence>
<evidence type="ECO:0000256" key="18">
    <source>
        <dbReference type="ARBA" id="ARBA00023268"/>
    </source>
</evidence>
<feature type="domain" description="ATP-dependent DNA ligase family profile" evidence="22">
    <location>
        <begin position="317"/>
        <end position="408"/>
    </location>
</feature>
<feature type="region of interest" description="Disordered" evidence="21">
    <location>
        <begin position="1"/>
        <end position="24"/>
    </location>
</feature>
<comment type="caution">
    <text evidence="23">The sequence shown here is derived from an EMBL/GenBank/DDBJ whole genome shotgun (WGS) entry which is preliminary data.</text>
</comment>
<evidence type="ECO:0000256" key="10">
    <source>
        <dbReference type="ARBA" id="ARBA00022801"/>
    </source>
</evidence>
<evidence type="ECO:0000256" key="2">
    <source>
        <dbReference type="ARBA" id="ARBA00012727"/>
    </source>
</evidence>
<keyword evidence="14" id="KW-0238">DNA-binding</keyword>
<dbReference type="InterPro" id="IPR014143">
    <property type="entry name" value="NHEJ_ligase_prk"/>
</dbReference>
<evidence type="ECO:0000256" key="9">
    <source>
        <dbReference type="ARBA" id="ARBA00022763"/>
    </source>
</evidence>
<dbReference type="InterPro" id="IPR012310">
    <property type="entry name" value="DNA_ligase_ATP-dep_cent"/>
</dbReference>
<dbReference type="Gene3D" id="3.30.470.30">
    <property type="entry name" value="DNA ligase/mRNA capping enzyme"/>
    <property type="match status" value="1"/>
</dbReference>
<dbReference type="Gene3D" id="3.30.1490.70">
    <property type="match status" value="1"/>
</dbReference>
<dbReference type="Proteomes" id="UP001501083">
    <property type="component" value="Unassembled WGS sequence"/>
</dbReference>
<evidence type="ECO:0000256" key="20">
    <source>
        <dbReference type="ARBA" id="ARBA00034003"/>
    </source>
</evidence>
<dbReference type="InterPro" id="IPR014145">
    <property type="entry name" value="LigD_pol_dom"/>
</dbReference>
<dbReference type="NCBIfam" id="TIGR02777">
    <property type="entry name" value="LigD_PE_dom"/>
    <property type="match status" value="1"/>
</dbReference>
<protein>
    <recommendedName>
        <fullName evidence="2">DNA ligase (ATP)</fullName>
        <ecNumber evidence="2">6.5.1.1</ecNumber>
    </recommendedName>
    <alternativeName>
        <fullName evidence="19">NHEJ DNA polymerase</fullName>
    </alternativeName>
</protein>
<dbReference type="Pfam" id="PF21686">
    <property type="entry name" value="LigD_Prim-Pol"/>
    <property type="match status" value="1"/>
</dbReference>
<evidence type="ECO:0000256" key="21">
    <source>
        <dbReference type="SAM" id="MobiDB-lite"/>
    </source>
</evidence>
<keyword evidence="7" id="KW-0479">Metal-binding</keyword>
<evidence type="ECO:0000256" key="3">
    <source>
        <dbReference type="ARBA" id="ARBA00022598"/>
    </source>
</evidence>
<keyword evidence="5" id="KW-0548">Nucleotidyltransferase</keyword>
<evidence type="ECO:0000256" key="11">
    <source>
        <dbReference type="ARBA" id="ARBA00022839"/>
    </source>
</evidence>
<keyword evidence="10" id="KW-0378">Hydrolase</keyword>
<keyword evidence="9" id="KW-0227">DNA damage</keyword>
<dbReference type="CDD" id="cd07906">
    <property type="entry name" value="Adenylation_DNA_ligase_LigD_LigC"/>
    <property type="match status" value="1"/>
</dbReference>
<dbReference type="InterPro" id="IPR012309">
    <property type="entry name" value="DNA_ligase_ATP-dep_C"/>
</dbReference>
<evidence type="ECO:0000256" key="5">
    <source>
        <dbReference type="ARBA" id="ARBA00022695"/>
    </source>
</evidence>
<evidence type="ECO:0000313" key="23">
    <source>
        <dbReference type="EMBL" id="GAA5075138.1"/>
    </source>
</evidence>
<dbReference type="InterPro" id="IPR033651">
    <property type="entry name" value="PaeLigD_Pol-like"/>
</dbReference>
<evidence type="ECO:0000256" key="13">
    <source>
        <dbReference type="ARBA" id="ARBA00022932"/>
    </source>
</evidence>